<evidence type="ECO:0000256" key="7">
    <source>
        <dbReference type="ARBA" id="ARBA00022771"/>
    </source>
</evidence>
<evidence type="ECO:0000313" key="15">
    <source>
        <dbReference type="EMBL" id="KAG0719695.1"/>
    </source>
</evidence>
<sequence length="528" mass="60095">MSLDAEAQEDELLVLASIYEESFTSCKTETEAEVGDSGPGRGGVLAIHLDLPPDFTLHTRLNKDTGEDVEERHQVEHLPPINLHFTFPAAYPSQHPPGFTLSCKWLSRAQLSVLCQKLDSLWEENEGCVITYTWAQFLKEEAMGFLGLTDTLDLDNIQPTRIPSGTSNTCGLVADVSQEHCGATYNSEGETCDTSDNSCINSDGAAAGTNQVLSRKNSHNYDRRAVQDIGPKTNILYRLKDYNEEMRKKVFSSKMFECKVCFMEKLGANCLEFWPCKHVYCKECMAAFFSVQISEGNIKFLKCPEDKCDSEAYPKQVQELVSADLYKRWDEMLLNSTLLSLGDIQPCPRLHCQYPVTIEEGQGQCPSCKFVFCGICRFGWHGVEPCRLKHSESKKIMELYIHGSENEKKHLEDQYGKKYLCNLRDEYLSLNYLEENSKKCPKCLTKIEKIDGCNKMTCQRCSIFFCWLCMTILHPGDPYSHYSVRNSPCYNQLFLGVDWDGDDDDWGDEYYDEDEATVTWLEPVKAED</sequence>
<evidence type="ECO:0000256" key="8">
    <source>
        <dbReference type="ARBA" id="ARBA00022786"/>
    </source>
</evidence>
<protein>
    <recommendedName>
        <fullName evidence="3">RBR-type E3 ubiquitin transferase</fullName>
        <ecNumber evidence="3">2.3.2.31</ecNumber>
    </recommendedName>
</protein>
<dbReference type="InterPro" id="IPR031128">
    <property type="entry name" value="RNF14_RING-HC_Zfn"/>
</dbReference>
<evidence type="ECO:0000256" key="3">
    <source>
        <dbReference type="ARBA" id="ARBA00012251"/>
    </source>
</evidence>
<organism evidence="15 16">
    <name type="scientific">Chionoecetes opilio</name>
    <name type="common">Atlantic snow crab</name>
    <name type="synonym">Cancer opilio</name>
    <dbReference type="NCBI Taxonomy" id="41210"/>
    <lineage>
        <taxon>Eukaryota</taxon>
        <taxon>Metazoa</taxon>
        <taxon>Ecdysozoa</taxon>
        <taxon>Arthropoda</taxon>
        <taxon>Crustacea</taxon>
        <taxon>Multicrustacea</taxon>
        <taxon>Malacostraca</taxon>
        <taxon>Eumalacostraca</taxon>
        <taxon>Eucarida</taxon>
        <taxon>Decapoda</taxon>
        <taxon>Pleocyemata</taxon>
        <taxon>Brachyura</taxon>
        <taxon>Eubrachyura</taxon>
        <taxon>Majoidea</taxon>
        <taxon>Majidae</taxon>
        <taxon>Chionoecetes</taxon>
    </lineage>
</organism>
<comment type="pathway">
    <text evidence="2">Protein modification; protein ubiquitination.</text>
</comment>
<evidence type="ECO:0000256" key="6">
    <source>
        <dbReference type="ARBA" id="ARBA00022737"/>
    </source>
</evidence>
<dbReference type="Proteomes" id="UP000770661">
    <property type="component" value="Unassembled WGS sequence"/>
</dbReference>
<dbReference type="Pfam" id="PF22191">
    <property type="entry name" value="IBR_1"/>
    <property type="match status" value="1"/>
</dbReference>
<evidence type="ECO:0000259" key="14">
    <source>
        <dbReference type="PROSITE" id="PS51873"/>
    </source>
</evidence>
<dbReference type="PROSITE" id="PS51873">
    <property type="entry name" value="TRIAD"/>
    <property type="match status" value="1"/>
</dbReference>
<evidence type="ECO:0000259" key="13">
    <source>
        <dbReference type="PROSITE" id="PS50908"/>
    </source>
</evidence>
<feature type="domain" description="RING-type" evidence="14">
    <location>
        <begin position="254"/>
        <end position="493"/>
    </location>
</feature>
<dbReference type="SMART" id="SM00647">
    <property type="entry name" value="IBR"/>
    <property type="match status" value="2"/>
</dbReference>
<keyword evidence="7 11" id="KW-0863">Zinc-finger</keyword>
<dbReference type="InterPro" id="IPR044066">
    <property type="entry name" value="TRIAD_supradom"/>
</dbReference>
<keyword evidence="8" id="KW-0833">Ubl conjugation pathway</keyword>
<dbReference type="Gene3D" id="2.20.25.20">
    <property type="match status" value="1"/>
</dbReference>
<dbReference type="CDD" id="cd23820">
    <property type="entry name" value="RWD_RNF14"/>
    <property type="match status" value="1"/>
</dbReference>
<gene>
    <name evidence="15" type="primary">RNF14</name>
    <name evidence="15" type="ORF">GWK47_049970</name>
</gene>
<evidence type="ECO:0000256" key="11">
    <source>
        <dbReference type="PROSITE-ProRule" id="PRU00175"/>
    </source>
</evidence>
<comment type="similarity">
    <text evidence="10">Belongs to the RBR family. RNF14 subfamily.</text>
</comment>
<dbReference type="InterPro" id="IPR013083">
    <property type="entry name" value="Znf_RING/FYVE/PHD"/>
</dbReference>
<dbReference type="CDD" id="cd20354">
    <property type="entry name" value="Rcat_RBR_RNF14"/>
    <property type="match status" value="1"/>
</dbReference>
<evidence type="ECO:0000313" key="16">
    <source>
        <dbReference type="Proteomes" id="UP000770661"/>
    </source>
</evidence>
<keyword evidence="9" id="KW-0862">Zinc</keyword>
<evidence type="ECO:0000256" key="1">
    <source>
        <dbReference type="ARBA" id="ARBA00001798"/>
    </source>
</evidence>
<dbReference type="GO" id="GO:0008270">
    <property type="term" value="F:zinc ion binding"/>
    <property type="evidence" value="ECO:0007669"/>
    <property type="project" value="UniProtKB-KW"/>
</dbReference>
<dbReference type="Gene3D" id="3.10.110.10">
    <property type="entry name" value="Ubiquitin Conjugating Enzyme"/>
    <property type="match status" value="1"/>
</dbReference>
<keyword evidence="16" id="KW-1185">Reference proteome</keyword>
<name>A0A8J4Y237_CHIOP</name>
<dbReference type="CDD" id="cd20341">
    <property type="entry name" value="BRcat_RBR_RNF14"/>
    <property type="match status" value="1"/>
</dbReference>
<dbReference type="InterPro" id="IPR001841">
    <property type="entry name" value="Znf_RING"/>
</dbReference>
<dbReference type="FunFam" id="3.30.40.10:FF:000137">
    <property type="entry name" value="RanBP-type and C3HC4-type zinc finger-containing protein 1"/>
    <property type="match status" value="1"/>
</dbReference>
<reference evidence="15" key="1">
    <citation type="submission" date="2020-07" db="EMBL/GenBank/DDBJ databases">
        <title>The High-quality genome of the commercially important snow crab, Chionoecetes opilio.</title>
        <authorList>
            <person name="Jeong J.-H."/>
            <person name="Ryu S."/>
        </authorList>
    </citation>
    <scope>NUCLEOTIDE SEQUENCE</scope>
    <source>
        <strain evidence="15">MADBK_172401_WGS</strain>
        <tissue evidence="15">Digestive gland</tissue>
    </source>
</reference>
<dbReference type="CDD" id="cd16628">
    <property type="entry name" value="RING-HC_RBR_RNF14"/>
    <property type="match status" value="1"/>
</dbReference>
<dbReference type="EMBL" id="JACEEZ010014135">
    <property type="protein sequence ID" value="KAG0719695.1"/>
    <property type="molecule type" value="Genomic_DNA"/>
</dbReference>
<dbReference type="Gene3D" id="1.20.120.1750">
    <property type="match status" value="1"/>
</dbReference>
<feature type="domain" description="RING-type" evidence="12">
    <location>
        <begin position="258"/>
        <end position="307"/>
    </location>
</feature>
<dbReference type="GO" id="GO:0061630">
    <property type="term" value="F:ubiquitin protein ligase activity"/>
    <property type="evidence" value="ECO:0007669"/>
    <property type="project" value="UniProtKB-EC"/>
</dbReference>
<dbReference type="GO" id="GO:0016567">
    <property type="term" value="P:protein ubiquitination"/>
    <property type="evidence" value="ECO:0007669"/>
    <property type="project" value="InterPro"/>
</dbReference>
<dbReference type="EC" id="2.3.2.31" evidence="3"/>
<dbReference type="AlphaFoldDB" id="A0A8J4Y237"/>
<evidence type="ECO:0000256" key="2">
    <source>
        <dbReference type="ARBA" id="ARBA00004906"/>
    </source>
</evidence>
<comment type="catalytic activity">
    <reaction evidence="1">
        <text>[E2 ubiquitin-conjugating enzyme]-S-ubiquitinyl-L-cysteine + [acceptor protein]-L-lysine = [E2 ubiquitin-conjugating enzyme]-L-cysteine + [acceptor protein]-N(6)-ubiquitinyl-L-lysine.</text>
        <dbReference type="EC" id="2.3.2.31"/>
    </reaction>
</comment>
<dbReference type="InterPro" id="IPR017907">
    <property type="entry name" value="Znf_RING_CS"/>
</dbReference>
<comment type="caution">
    <text evidence="15">The sequence shown here is derived from an EMBL/GenBank/DDBJ whole genome shotgun (WGS) entry which is preliminary data.</text>
</comment>
<feature type="domain" description="RWD" evidence="13">
    <location>
        <begin position="10"/>
        <end position="145"/>
    </location>
</feature>
<dbReference type="Pfam" id="PF01485">
    <property type="entry name" value="IBR"/>
    <property type="match status" value="1"/>
</dbReference>
<keyword evidence="4" id="KW-0808">Transferase</keyword>
<evidence type="ECO:0000256" key="5">
    <source>
        <dbReference type="ARBA" id="ARBA00022723"/>
    </source>
</evidence>
<dbReference type="SUPFAM" id="SSF57850">
    <property type="entry name" value="RING/U-box"/>
    <property type="match status" value="3"/>
</dbReference>
<evidence type="ECO:0000256" key="4">
    <source>
        <dbReference type="ARBA" id="ARBA00022679"/>
    </source>
</evidence>
<dbReference type="SUPFAM" id="SSF54495">
    <property type="entry name" value="UBC-like"/>
    <property type="match status" value="1"/>
</dbReference>
<dbReference type="OrthoDB" id="69641at2759"/>
<evidence type="ECO:0000256" key="9">
    <source>
        <dbReference type="ARBA" id="ARBA00022833"/>
    </source>
</evidence>
<evidence type="ECO:0000259" key="12">
    <source>
        <dbReference type="PROSITE" id="PS50089"/>
    </source>
</evidence>
<dbReference type="InterPro" id="IPR002867">
    <property type="entry name" value="IBR_dom"/>
</dbReference>
<evidence type="ECO:0000256" key="10">
    <source>
        <dbReference type="ARBA" id="ARBA00044508"/>
    </source>
</evidence>
<dbReference type="PANTHER" id="PTHR11685">
    <property type="entry name" value="RBR FAMILY RING FINGER AND IBR DOMAIN-CONTAINING"/>
    <property type="match status" value="1"/>
</dbReference>
<dbReference type="PROSITE" id="PS00518">
    <property type="entry name" value="ZF_RING_1"/>
    <property type="match status" value="1"/>
</dbReference>
<dbReference type="InterPro" id="IPR031127">
    <property type="entry name" value="E3_UB_ligase_RBR"/>
</dbReference>
<keyword evidence="5" id="KW-0479">Metal-binding</keyword>
<dbReference type="InterPro" id="IPR047548">
    <property type="entry name" value="Rcat_RBR_RNF14"/>
</dbReference>
<dbReference type="InterPro" id="IPR006575">
    <property type="entry name" value="RWD_dom"/>
</dbReference>
<keyword evidence="6" id="KW-0677">Repeat</keyword>
<dbReference type="InterPro" id="IPR016135">
    <property type="entry name" value="UBQ-conjugating_enzyme/RWD"/>
</dbReference>
<proteinExistence type="inferred from homology"/>
<dbReference type="Gene3D" id="3.30.40.10">
    <property type="entry name" value="Zinc/RING finger domain, C3HC4 (zinc finger)"/>
    <property type="match status" value="1"/>
</dbReference>
<accession>A0A8J4Y237</accession>
<dbReference type="Pfam" id="PF05773">
    <property type="entry name" value="RWD"/>
    <property type="match status" value="1"/>
</dbReference>
<dbReference type="PROSITE" id="PS50089">
    <property type="entry name" value="ZF_RING_2"/>
    <property type="match status" value="1"/>
</dbReference>
<dbReference type="SMART" id="SM00591">
    <property type="entry name" value="RWD"/>
    <property type="match status" value="1"/>
</dbReference>
<dbReference type="PROSITE" id="PS50908">
    <property type="entry name" value="RWD"/>
    <property type="match status" value="1"/>
</dbReference>